<evidence type="ECO:0000259" key="2">
    <source>
        <dbReference type="Pfam" id="PF20152"/>
    </source>
</evidence>
<protein>
    <recommendedName>
        <fullName evidence="2">DUF6534 domain-containing protein</fullName>
    </recommendedName>
</protein>
<keyword evidence="1" id="KW-0472">Membrane</keyword>
<dbReference type="Pfam" id="PF20152">
    <property type="entry name" value="DUF6534"/>
    <property type="match status" value="1"/>
</dbReference>
<evidence type="ECO:0000256" key="1">
    <source>
        <dbReference type="SAM" id="Phobius"/>
    </source>
</evidence>
<feature type="transmembrane region" description="Helical" evidence="1">
    <location>
        <begin position="201"/>
        <end position="221"/>
    </location>
</feature>
<proteinExistence type="predicted"/>
<feature type="transmembrane region" description="Helical" evidence="1">
    <location>
        <begin position="45"/>
        <end position="66"/>
    </location>
</feature>
<accession>A0A4S8LH57</accession>
<dbReference type="InterPro" id="IPR045339">
    <property type="entry name" value="DUF6534"/>
</dbReference>
<feature type="transmembrane region" description="Helical" evidence="1">
    <location>
        <begin position="121"/>
        <end position="142"/>
    </location>
</feature>
<feature type="domain" description="DUF6534" evidence="2">
    <location>
        <begin position="165"/>
        <end position="251"/>
    </location>
</feature>
<keyword evidence="4" id="KW-1185">Reference proteome</keyword>
<feature type="transmembrane region" description="Helical" evidence="1">
    <location>
        <begin position="227"/>
        <end position="247"/>
    </location>
</feature>
<keyword evidence="1" id="KW-1133">Transmembrane helix</keyword>
<name>A0A4S8LH57_DENBC</name>
<sequence length="399" mass="44340">MAFLTDTFGCLFIALFFVLVLYGITLILGSQYFNRYPSDPRFLKTLVAFLLIIGTVQATTAFVWVYDTLINKYGNILALDILPNRMRTVDEYVLVDFYLPVTYVVFTQLFCFPHMVSMKNIYLTGGIFVSALTLLVTTIRTATLGRLSLIYQIRTIAIIQDVAVVICDSLITIGFCILLHHHRSGVRRTDLLITRVVIESLNRGVVLLCLAICSLVLLINASSRGTVFLVLIFFSLVYIITVLSILYSRKSKRQKFTGGVRWLSNFTIPPSSSASANDSNVNVTPELAFGWPPDSSVVVDTGNGDANSIGHVGTIVGSRNGLGHHGHDPDGDDLEGVSAEDLEAKIQISYVKLLGTARNLFGHNHAKSFPPVIPQAQANPRWMWSIRESFWWILAQGWN</sequence>
<feature type="transmembrane region" description="Helical" evidence="1">
    <location>
        <begin position="162"/>
        <end position="180"/>
    </location>
</feature>
<feature type="transmembrane region" description="Helical" evidence="1">
    <location>
        <begin position="12"/>
        <end position="33"/>
    </location>
</feature>
<reference evidence="3 4" key="1">
    <citation type="journal article" date="2019" name="Nat. Ecol. Evol.">
        <title>Megaphylogeny resolves global patterns of mushroom evolution.</title>
        <authorList>
            <person name="Varga T."/>
            <person name="Krizsan K."/>
            <person name="Foldi C."/>
            <person name="Dima B."/>
            <person name="Sanchez-Garcia M."/>
            <person name="Sanchez-Ramirez S."/>
            <person name="Szollosi G.J."/>
            <person name="Szarkandi J.G."/>
            <person name="Papp V."/>
            <person name="Albert L."/>
            <person name="Andreopoulos W."/>
            <person name="Angelini C."/>
            <person name="Antonin V."/>
            <person name="Barry K.W."/>
            <person name="Bougher N.L."/>
            <person name="Buchanan P."/>
            <person name="Buyck B."/>
            <person name="Bense V."/>
            <person name="Catcheside P."/>
            <person name="Chovatia M."/>
            <person name="Cooper J."/>
            <person name="Damon W."/>
            <person name="Desjardin D."/>
            <person name="Finy P."/>
            <person name="Geml J."/>
            <person name="Haridas S."/>
            <person name="Hughes K."/>
            <person name="Justo A."/>
            <person name="Karasinski D."/>
            <person name="Kautmanova I."/>
            <person name="Kiss B."/>
            <person name="Kocsube S."/>
            <person name="Kotiranta H."/>
            <person name="LaButti K.M."/>
            <person name="Lechner B.E."/>
            <person name="Liimatainen K."/>
            <person name="Lipzen A."/>
            <person name="Lukacs Z."/>
            <person name="Mihaltcheva S."/>
            <person name="Morgado L.N."/>
            <person name="Niskanen T."/>
            <person name="Noordeloos M.E."/>
            <person name="Ohm R.A."/>
            <person name="Ortiz-Santana B."/>
            <person name="Ovrebo C."/>
            <person name="Racz N."/>
            <person name="Riley R."/>
            <person name="Savchenko A."/>
            <person name="Shiryaev A."/>
            <person name="Soop K."/>
            <person name="Spirin V."/>
            <person name="Szebenyi C."/>
            <person name="Tomsovsky M."/>
            <person name="Tulloss R.E."/>
            <person name="Uehling J."/>
            <person name="Grigoriev I.V."/>
            <person name="Vagvolgyi C."/>
            <person name="Papp T."/>
            <person name="Martin F.M."/>
            <person name="Miettinen O."/>
            <person name="Hibbett D.S."/>
            <person name="Nagy L.G."/>
        </authorList>
    </citation>
    <scope>NUCLEOTIDE SEQUENCE [LARGE SCALE GENOMIC DNA]</scope>
    <source>
        <strain evidence="3 4">CBS 962.96</strain>
    </source>
</reference>
<dbReference type="Proteomes" id="UP000297245">
    <property type="component" value="Unassembled WGS sequence"/>
</dbReference>
<evidence type="ECO:0000313" key="3">
    <source>
        <dbReference type="EMBL" id="THU88344.1"/>
    </source>
</evidence>
<organism evidence="3 4">
    <name type="scientific">Dendrothele bispora (strain CBS 962.96)</name>
    <dbReference type="NCBI Taxonomy" id="1314807"/>
    <lineage>
        <taxon>Eukaryota</taxon>
        <taxon>Fungi</taxon>
        <taxon>Dikarya</taxon>
        <taxon>Basidiomycota</taxon>
        <taxon>Agaricomycotina</taxon>
        <taxon>Agaricomycetes</taxon>
        <taxon>Agaricomycetidae</taxon>
        <taxon>Agaricales</taxon>
        <taxon>Agaricales incertae sedis</taxon>
        <taxon>Dendrothele</taxon>
    </lineage>
</organism>
<keyword evidence="1" id="KW-0812">Transmembrane</keyword>
<evidence type="ECO:0000313" key="4">
    <source>
        <dbReference type="Proteomes" id="UP000297245"/>
    </source>
</evidence>
<dbReference type="EMBL" id="ML179412">
    <property type="protein sequence ID" value="THU88344.1"/>
    <property type="molecule type" value="Genomic_DNA"/>
</dbReference>
<dbReference type="AlphaFoldDB" id="A0A4S8LH57"/>
<dbReference type="OrthoDB" id="3053610at2759"/>
<gene>
    <name evidence="3" type="ORF">K435DRAFT_842214</name>
</gene>